<feature type="repeat" description="WD" evidence="1">
    <location>
        <begin position="7"/>
        <end position="39"/>
    </location>
</feature>
<protein>
    <submittedName>
        <fullName evidence="3">Flowering time control protein FY-like isoform X2</fullName>
    </submittedName>
</protein>
<evidence type="ECO:0000256" key="2">
    <source>
        <dbReference type="SAM" id="MobiDB-lite"/>
    </source>
</evidence>
<evidence type="ECO:0000313" key="3">
    <source>
        <dbReference type="EMBL" id="KAE8735756.1"/>
    </source>
</evidence>
<reference evidence="3" key="1">
    <citation type="submission" date="2019-09" db="EMBL/GenBank/DDBJ databases">
        <title>Draft genome information of white flower Hibiscus syriacus.</title>
        <authorList>
            <person name="Kim Y.-M."/>
        </authorList>
    </citation>
    <scope>NUCLEOTIDE SEQUENCE [LARGE SCALE GENOMIC DNA]</scope>
    <source>
        <strain evidence="3">YM2019G1</strain>
    </source>
</reference>
<sequence>MKELASFRGHRKDVTALASHPFHEEYFVSGSFDGSIFHWVVGRETPQVEIPNAHDNSVWDIAWHPIRYLLCRLVGVDMMDCFWMLTSVAIGSNDHMTKFWCRNRPGDTTRDKYNKGQNQGDGEQNLALVARMPGNFSVLEVPTTPGPFAAGLTRNEGAIPGSMPFGAPPLPPGPHPSLLAANQQHGYQQTPQQIKQQPLQQQMPPRPIVPPNMPQLQPGSHMPMLPHPHLQCPPPQMAPHGVPSPGPSSMPTSHQMPMPGPMAFYKLWFEKWNRKGFNFLRYGNAEDMYCAAGGMQCTMNQMPPPMPQGHFRGMNPMHSGSLPNSGAPSVGGFPKGMQNMQGQANVGGAQMYPQGGAFNRAQGGQMPMMPGFNPYQSGGQSGMLPPPQSSGHQPHGQLPR</sequence>
<gene>
    <name evidence="3" type="ORF">F3Y22_tig00000340pilonHSYRG01534</name>
</gene>
<dbReference type="InterPro" id="IPR015943">
    <property type="entry name" value="WD40/YVTN_repeat-like_dom_sf"/>
</dbReference>
<comment type="caution">
    <text evidence="3">The sequence shown here is derived from an EMBL/GenBank/DDBJ whole genome shotgun (WGS) entry which is preliminary data.</text>
</comment>
<dbReference type="EMBL" id="VEPZ02000032">
    <property type="protein sequence ID" value="KAE8735756.1"/>
    <property type="molecule type" value="Genomic_DNA"/>
</dbReference>
<name>A0A6A3D2Q0_HIBSY</name>
<dbReference type="SUPFAM" id="SSF50978">
    <property type="entry name" value="WD40 repeat-like"/>
    <property type="match status" value="1"/>
</dbReference>
<accession>A0A6A3D2Q0</accession>
<keyword evidence="1" id="KW-0853">WD repeat</keyword>
<dbReference type="InterPro" id="IPR036322">
    <property type="entry name" value="WD40_repeat_dom_sf"/>
</dbReference>
<dbReference type="PANTHER" id="PTHR22836">
    <property type="entry name" value="WD40 REPEAT PROTEIN"/>
    <property type="match status" value="1"/>
</dbReference>
<feature type="region of interest" description="Disordered" evidence="2">
    <location>
        <begin position="355"/>
        <end position="400"/>
    </location>
</feature>
<proteinExistence type="predicted"/>
<evidence type="ECO:0000313" key="4">
    <source>
        <dbReference type="Proteomes" id="UP000436088"/>
    </source>
</evidence>
<dbReference type="PANTHER" id="PTHR22836:SF0">
    <property type="entry name" value="PRE-MRNA 3' END PROCESSING PROTEIN WDR33"/>
    <property type="match status" value="1"/>
</dbReference>
<dbReference type="AlphaFoldDB" id="A0A6A3D2Q0"/>
<dbReference type="Gene3D" id="2.130.10.10">
    <property type="entry name" value="YVTN repeat-like/Quinoprotein amine dehydrogenase"/>
    <property type="match status" value="1"/>
</dbReference>
<keyword evidence="4" id="KW-1185">Reference proteome</keyword>
<dbReference type="PROSITE" id="PS50082">
    <property type="entry name" value="WD_REPEATS_2"/>
    <property type="match status" value="1"/>
</dbReference>
<dbReference type="InterPro" id="IPR045245">
    <property type="entry name" value="Pfs2-like"/>
</dbReference>
<evidence type="ECO:0000256" key="1">
    <source>
        <dbReference type="PROSITE-ProRule" id="PRU00221"/>
    </source>
</evidence>
<dbReference type="GO" id="GO:0031124">
    <property type="term" value="P:mRNA 3'-end processing"/>
    <property type="evidence" value="ECO:0007669"/>
    <property type="project" value="InterPro"/>
</dbReference>
<dbReference type="Proteomes" id="UP000436088">
    <property type="component" value="Unassembled WGS sequence"/>
</dbReference>
<dbReference type="GO" id="GO:0005847">
    <property type="term" value="C:mRNA cleavage and polyadenylation specificity factor complex"/>
    <property type="evidence" value="ECO:0007669"/>
    <property type="project" value="TreeGrafter"/>
</dbReference>
<dbReference type="InterPro" id="IPR001680">
    <property type="entry name" value="WD40_rpt"/>
</dbReference>
<dbReference type="Pfam" id="PF00400">
    <property type="entry name" value="WD40"/>
    <property type="match status" value="1"/>
</dbReference>
<dbReference type="SMART" id="SM00320">
    <property type="entry name" value="WD40"/>
    <property type="match status" value="2"/>
</dbReference>
<organism evidence="3 4">
    <name type="scientific">Hibiscus syriacus</name>
    <name type="common">Rose of Sharon</name>
    <dbReference type="NCBI Taxonomy" id="106335"/>
    <lineage>
        <taxon>Eukaryota</taxon>
        <taxon>Viridiplantae</taxon>
        <taxon>Streptophyta</taxon>
        <taxon>Embryophyta</taxon>
        <taxon>Tracheophyta</taxon>
        <taxon>Spermatophyta</taxon>
        <taxon>Magnoliopsida</taxon>
        <taxon>eudicotyledons</taxon>
        <taxon>Gunneridae</taxon>
        <taxon>Pentapetalae</taxon>
        <taxon>rosids</taxon>
        <taxon>malvids</taxon>
        <taxon>Malvales</taxon>
        <taxon>Malvaceae</taxon>
        <taxon>Malvoideae</taxon>
        <taxon>Hibiscus</taxon>
    </lineage>
</organism>